<dbReference type="InterPro" id="IPR027373">
    <property type="entry name" value="RHH_dom"/>
</dbReference>
<accession>A0ABV7LI28</accession>
<keyword evidence="3" id="KW-1185">Reference proteome</keyword>
<name>A0ABV7LI28_9HYPH</name>
<reference evidence="3" key="1">
    <citation type="journal article" date="2019" name="Int. J. Syst. Evol. Microbiol.">
        <title>The Global Catalogue of Microorganisms (GCM) 10K type strain sequencing project: providing services to taxonomists for standard genome sequencing and annotation.</title>
        <authorList>
            <consortium name="The Broad Institute Genomics Platform"/>
            <consortium name="The Broad Institute Genome Sequencing Center for Infectious Disease"/>
            <person name="Wu L."/>
            <person name="Ma J."/>
        </authorList>
    </citation>
    <scope>NUCLEOTIDE SEQUENCE [LARGE SCALE GENOMIC DNA]</scope>
    <source>
        <strain evidence="3">CCM 7941</strain>
    </source>
</reference>
<proteinExistence type="predicted"/>
<dbReference type="Proteomes" id="UP001595536">
    <property type="component" value="Unassembled WGS sequence"/>
</dbReference>
<evidence type="ECO:0000313" key="2">
    <source>
        <dbReference type="EMBL" id="MFC3266808.1"/>
    </source>
</evidence>
<evidence type="ECO:0000313" key="3">
    <source>
        <dbReference type="Proteomes" id="UP001595536"/>
    </source>
</evidence>
<dbReference type="EMBL" id="JBHRUV010000058">
    <property type="protein sequence ID" value="MFC3266808.1"/>
    <property type="molecule type" value="Genomic_DNA"/>
</dbReference>
<gene>
    <name evidence="2" type="ORF">ACFOEX_10660</name>
</gene>
<evidence type="ECO:0000259" key="1">
    <source>
        <dbReference type="Pfam" id="PF13467"/>
    </source>
</evidence>
<comment type="caution">
    <text evidence="2">The sequence shown here is derived from an EMBL/GenBank/DDBJ whole genome shotgun (WGS) entry which is preliminary data.</text>
</comment>
<protein>
    <submittedName>
        <fullName evidence="2">Ribbon-helix-helix domain-containing protein</fullName>
    </submittedName>
</protein>
<organism evidence="2 3">
    <name type="scientific">Camelimonas abortus</name>
    <dbReference type="NCBI Taxonomy" id="1017184"/>
    <lineage>
        <taxon>Bacteria</taxon>
        <taxon>Pseudomonadati</taxon>
        <taxon>Pseudomonadota</taxon>
        <taxon>Alphaproteobacteria</taxon>
        <taxon>Hyphomicrobiales</taxon>
        <taxon>Chelatococcaceae</taxon>
        <taxon>Camelimonas</taxon>
    </lineage>
</organism>
<dbReference type="InterPro" id="IPR038268">
    <property type="entry name" value="RHH_sf"/>
</dbReference>
<sequence>MTTTPAPPPEAAPRAAAPAELAARSGVRKRSLVIAGHSTSVSLEEAFWRALRDIAAARGLSVARLVADIDRRRGDANLSSAIRVFVLGELLARAGDGR</sequence>
<dbReference type="RefSeq" id="WP_376829832.1">
    <property type="nucleotide sequence ID" value="NZ_JBHLWR010000006.1"/>
</dbReference>
<feature type="domain" description="Ribbon-helix-helix" evidence="1">
    <location>
        <begin position="28"/>
        <end position="89"/>
    </location>
</feature>
<dbReference type="Pfam" id="PF13467">
    <property type="entry name" value="RHH_4"/>
    <property type="match status" value="1"/>
</dbReference>
<dbReference type="Gene3D" id="1.10.3990.20">
    <property type="entry name" value="protein bp1543"/>
    <property type="match status" value="1"/>
</dbReference>